<evidence type="ECO:0000313" key="8">
    <source>
        <dbReference type="Proteomes" id="UP001229346"/>
    </source>
</evidence>
<evidence type="ECO:0000256" key="2">
    <source>
        <dbReference type="ARBA" id="ARBA00022475"/>
    </source>
</evidence>
<feature type="transmembrane region" description="Helical" evidence="6">
    <location>
        <begin position="420"/>
        <end position="442"/>
    </location>
</feature>
<feature type="transmembrane region" description="Helical" evidence="6">
    <location>
        <begin position="486"/>
        <end position="510"/>
    </location>
</feature>
<dbReference type="CDD" id="cd13124">
    <property type="entry name" value="MATE_SpoVB_like"/>
    <property type="match status" value="1"/>
</dbReference>
<evidence type="ECO:0000256" key="3">
    <source>
        <dbReference type="ARBA" id="ARBA00022692"/>
    </source>
</evidence>
<feature type="transmembrane region" description="Helical" evidence="6">
    <location>
        <begin position="116"/>
        <end position="134"/>
    </location>
</feature>
<dbReference type="InterPro" id="IPR002797">
    <property type="entry name" value="Polysacc_synth"/>
</dbReference>
<evidence type="ECO:0000256" key="4">
    <source>
        <dbReference type="ARBA" id="ARBA00022989"/>
    </source>
</evidence>
<keyword evidence="3 6" id="KW-0812">Transmembrane</keyword>
<feature type="transmembrane region" description="Helical" evidence="6">
    <location>
        <begin position="396"/>
        <end position="414"/>
    </location>
</feature>
<keyword evidence="8" id="KW-1185">Reference proteome</keyword>
<evidence type="ECO:0000256" key="5">
    <source>
        <dbReference type="ARBA" id="ARBA00023136"/>
    </source>
</evidence>
<proteinExistence type="predicted"/>
<reference evidence="7 8" key="1">
    <citation type="submission" date="2023-07" db="EMBL/GenBank/DDBJ databases">
        <title>Sorghum-associated microbial communities from plants grown in Nebraska, USA.</title>
        <authorList>
            <person name="Schachtman D."/>
        </authorList>
    </citation>
    <scope>NUCLEOTIDE SEQUENCE [LARGE SCALE GENOMIC DNA]</scope>
    <source>
        <strain evidence="7 8">CC482</strain>
    </source>
</reference>
<gene>
    <name evidence="7" type="ORF">J2T15_004785</name>
</gene>
<dbReference type="PANTHER" id="PTHR30250">
    <property type="entry name" value="PST FAMILY PREDICTED COLANIC ACID TRANSPORTER"/>
    <property type="match status" value="1"/>
</dbReference>
<evidence type="ECO:0000256" key="6">
    <source>
        <dbReference type="SAM" id="Phobius"/>
    </source>
</evidence>
<keyword evidence="5 6" id="KW-0472">Membrane</keyword>
<dbReference type="InterPro" id="IPR024923">
    <property type="entry name" value="PG_synth_SpoVB"/>
</dbReference>
<dbReference type="Proteomes" id="UP001229346">
    <property type="component" value="Unassembled WGS sequence"/>
</dbReference>
<dbReference type="Pfam" id="PF01943">
    <property type="entry name" value="Polysacc_synt"/>
    <property type="match status" value="1"/>
</dbReference>
<feature type="transmembrane region" description="Helical" evidence="6">
    <location>
        <begin position="155"/>
        <end position="174"/>
    </location>
</feature>
<keyword evidence="2" id="KW-1003">Cell membrane</keyword>
<keyword evidence="4 6" id="KW-1133">Transmembrane helix</keyword>
<feature type="transmembrane region" description="Helical" evidence="6">
    <location>
        <begin position="364"/>
        <end position="389"/>
    </location>
</feature>
<dbReference type="PIRSF" id="PIRSF038958">
    <property type="entry name" value="PG_synth_SpoVB"/>
    <property type="match status" value="1"/>
</dbReference>
<dbReference type="PANTHER" id="PTHR30250:SF21">
    <property type="entry name" value="LIPID II FLIPPASE MURJ"/>
    <property type="match status" value="1"/>
</dbReference>
<comment type="caution">
    <text evidence="7">The sequence shown here is derived from an EMBL/GenBank/DDBJ whole genome shotgun (WGS) entry which is preliminary data.</text>
</comment>
<dbReference type="EMBL" id="JAUSSU010000010">
    <property type="protein sequence ID" value="MDQ0115327.1"/>
    <property type="molecule type" value="Genomic_DNA"/>
</dbReference>
<sequence>MIKGTLILAAAALTARFLGLFQRVPLDYMLDKDGQLAFAVANQVYLLLLVVATGGIPSAISKMVSQRYALGRPEEARRIYKAALLFGAVAGVLLTTAMFILAPVYTDIVKKPIAELAVRAIAPALLLFPIIAMMRGYFQGRQFMAAGGVSQIIEQILRVIGGIGLALIVLAWGWGDAWGAAAATFGSVFGSIGAFAVMVWYGRKLRRQDLAEQAKKGSSYLRSRSGSGSALPFRSIYKEIFSMSLPAVVTAMTVQFLYTFDSTLFIRLTERFYDLETATHVFADYTIKAMSLAGIPPILAIALGASIIPVISSAFSVGNMNEVQRQSSLVMRIVCFTGVPIALLLTVAAYSVTGFLFSSPSGSGTVALLTLGTIFQITMMTTNSILYGLGKPKKPMYHTFFGLALKVVFSIALAPFLGVYGLIIASSICFIVITMLNVASIWRIVKLSVLGRRWGTYMIAVAVSALAGWGAENGILAWTEGWPDKLSYLVAGIVTAAVVGALYLALLAALRVITPEDVRSFPGPLRKLLTKVLKPFYRKAL</sequence>
<dbReference type="InterPro" id="IPR050833">
    <property type="entry name" value="Poly_Biosynth_Transport"/>
</dbReference>
<feature type="transmembrane region" description="Helical" evidence="6">
    <location>
        <begin position="43"/>
        <end position="61"/>
    </location>
</feature>
<feature type="transmembrane region" description="Helical" evidence="6">
    <location>
        <begin position="180"/>
        <end position="201"/>
    </location>
</feature>
<name>A0ABT9U6R2_PAEHA</name>
<organism evidence="7 8">
    <name type="scientific">Paenibacillus harenae</name>
    <dbReference type="NCBI Taxonomy" id="306543"/>
    <lineage>
        <taxon>Bacteria</taxon>
        <taxon>Bacillati</taxon>
        <taxon>Bacillota</taxon>
        <taxon>Bacilli</taxon>
        <taxon>Bacillales</taxon>
        <taxon>Paenibacillaceae</taxon>
        <taxon>Paenibacillus</taxon>
    </lineage>
</organism>
<comment type="subcellular location">
    <subcellularLocation>
        <location evidence="1">Cell membrane</location>
        <topology evidence="1">Multi-pass membrane protein</topology>
    </subcellularLocation>
</comment>
<feature type="transmembrane region" description="Helical" evidence="6">
    <location>
        <begin position="240"/>
        <end position="258"/>
    </location>
</feature>
<feature type="transmembrane region" description="Helical" evidence="6">
    <location>
        <begin position="82"/>
        <end position="104"/>
    </location>
</feature>
<accession>A0ABT9U6R2</accession>
<feature type="transmembrane region" description="Helical" evidence="6">
    <location>
        <begin position="329"/>
        <end position="352"/>
    </location>
</feature>
<evidence type="ECO:0000313" key="7">
    <source>
        <dbReference type="EMBL" id="MDQ0115327.1"/>
    </source>
</evidence>
<feature type="transmembrane region" description="Helical" evidence="6">
    <location>
        <begin position="454"/>
        <end position="471"/>
    </location>
</feature>
<feature type="transmembrane region" description="Helical" evidence="6">
    <location>
        <begin position="298"/>
        <end position="317"/>
    </location>
</feature>
<evidence type="ECO:0000256" key="1">
    <source>
        <dbReference type="ARBA" id="ARBA00004651"/>
    </source>
</evidence>
<dbReference type="RefSeq" id="WP_307471687.1">
    <property type="nucleotide sequence ID" value="NZ_JAUSST010000003.1"/>
</dbReference>
<protein>
    <submittedName>
        <fullName evidence="7">Stage V sporulation protein B</fullName>
    </submittedName>
</protein>